<reference evidence="2 3" key="1">
    <citation type="submission" date="2018-08" db="EMBL/GenBank/DDBJ databases">
        <title>A genome reference for cultivated species of the human gut microbiota.</title>
        <authorList>
            <person name="Zou Y."/>
            <person name="Xue W."/>
            <person name="Luo G."/>
        </authorList>
    </citation>
    <scope>NUCLEOTIDE SEQUENCE [LARGE SCALE GENOMIC DNA]</scope>
    <source>
        <strain evidence="2 3">OM06-4</strain>
    </source>
</reference>
<evidence type="ECO:0000256" key="1">
    <source>
        <dbReference type="SAM" id="Phobius"/>
    </source>
</evidence>
<proteinExistence type="predicted"/>
<feature type="transmembrane region" description="Helical" evidence="1">
    <location>
        <begin position="51"/>
        <end position="79"/>
    </location>
</feature>
<keyword evidence="1" id="KW-0812">Transmembrane</keyword>
<gene>
    <name evidence="2" type="ORF">DXB93_01305</name>
</gene>
<dbReference type="EMBL" id="QUSL01000001">
    <property type="protein sequence ID" value="RGD87324.1"/>
    <property type="molecule type" value="Genomic_DNA"/>
</dbReference>
<keyword evidence="1" id="KW-0472">Membrane</keyword>
<dbReference type="Proteomes" id="UP000261032">
    <property type="component" value="Unassembled WGS sequence"/>
</dbReference>
<feature type="transmembrane region" description="Helical" evidence="1">
    <location>
        <begin position="21"/>
        <end position="45"/>
    </location>
</feature>
<dbReference type="RefSeq" id="WP_003538627.1">
    <property type="nucleotide sequence ID" value="NZ_JAHOMB010000032.1"/>
</dbReference>
<sequence length="163" mass="18950">MVERIKEVERIIIRKDMILTTILILSIIPFSLIMISIPIVASGFISNVSSAIMIFCLFIFGVLEFFSLVIVIVGTIELLELIFFGMKKFVIDKDGITSYRLWKKVILWQKVAEIQLHHEPFYFLIILEKNGKNMEINLASASLMISEQEIYQYCLKKWKIAQK</sequence>
<keyword evidence="1" id="KW-1133">Transmembrane helix</keyword>
<protein>
    <submittedName>
        <fullName evidence="2">Uncharacterized protein</fullName>
    </submittedName>
</protein>
<dbReference type="AlphaFoldDB" id="A0A3E3EHC3"/>
<name>A0A3E3EHC3_9FIRM</name>
<comment type="caution">
    <text evidence="2">The sequence shown here is derived from an EMBL/GenBank/DDBJ whole genome shotgun (WGS) entry which is preliminary data.</text>
</comment>
<accession>A0A3E3EHC3</accession>
<evidence type="ECO:0000313" key="3">
    <source>
        <dbReference type="Proteomes" id="UP000261032"/>
    </source>
</evidence>
<evidence type="ECO:0000313" key="2">
    <source>
        <dbReference type="EMBL" id="RGD87324.1"/>
    </source>
</evidence>
<organism evidence="2 3">
    <name type="scientific">Thomasclavelia ramosa</name>
    <dbReference type="NCBI Taxonomy" id="1547"/>
    <lineage>
        <taxon>Bacteria</taxon>
        <taxon>Bacillati</taxon>
        <taxon>Bacillota</taxon>
        <taxon>Erysipelotrichia</taxon>
        <taxon>Erysipelotrichales</taxon>
        <taxon>Coprobacillaceae</taxon>
        <taxon>Thomasclavelia</taxon>
    </lineage>
</organism>